<comment type="function">
    <text evidence="1">Component of the ubiquinol-cytochrome c reductase complex (complex III or cytochrome b-c1 complex), which is a respiratory chain that generates an electrochemical potential coupled to ATP synthesis.</text>
</comment>
<dbReference type="InterPro" id="IPR005805">
    <property type="entry name" value="Rieske_Fe-S_prot_C"/>
</dbReference>
<evidence type="ECO:0000256" key="11">
    <source>
        <dbReference type="ARBA" id="ARBA00022723"/>
    </source>
</evidence>
<dbReference type="Pfam" id="PF00355">
    <property type="entry name" value="Rieske"/>
    <property type="match status" value="1"/>
</dbReference>
<keyword evidence="9" id="KW-0812">Transmembrane</keyword>
<dbReference type="KEGG" id="nsg:H3L94_09835"/>
<evidence type="ECO:0000313" key="23">
    <source>
        <dbReference type="EMBL" id="QMT40136.1"/>
    </source>
</evidence>
<dbReference type="RefSeq" id="WP_009118902.1">
    <property type="nucleotide sequence ID" value="NZ_CP059567.1"/>
</dbReference>
<evidence type="ECO:0000259" key="22">
    <source>
        <dbReference type="PROSITE" id="PS51296"/>
    </source>
</evidence>
<dbReference type="CDD" id="cd03470">
    <property type="entry name" value="Rieske_cytochrome_bc1"/>
    <property type="match status" value="1"/>
</dbReference>
<keyword evidence="13 20" id="KW-0249">Electron transport</keyword>
<dbReference type="NCBIfam" id="TIGR01416">
    <property type="entry name" value="Rieske_proteo"/>
    <property type="match status" value="1"/>
</dbReference>
<dbReference type="PROSITE" id="PS51296">
    <property type="entry name" value="RIESKE"/>
    <property type="match status" value="1"/>
</dbReference>
<evidence type="ECO:0000256" key="9">
    <source>
        <dbReference type="ARBA" id="ARBA00022692"/>
    </source>
</evidence>
<keyword evidence="17" id="KW-0472">Membrane</keyword>
<comment type="cofactor">
    <cofactor evidence="20">
        <name>[2Fe-2S] cluster</name>
        <dbReference type="ChEBI" id="CHEBI:190135"/>
    </cofactor>
    <text evidence="20">Binds 1 [2Fe-2S] cluster per subunit.</text>
</comment>
<keyword evidence="16" id="KW-0411">Iron-sulfur</keyword>
<evidence type="ECO:0000256" key="2">
    <source>
        <dbReference type="ARBA" id="ARBA00004162"/>
    </source>
</evidence>
<dbReference type="InterPro" id="IPR006317">
    <property type="entry name" value="Ubiquinol_cyt_c_Rdtase_Fe-S-su"/>
</dbReference>
<evidence type="ECO:0000256" key="10">
    <source>
        <dbReference type="ARBA" id="ARBA00022714"/>
    </source>
</evidence>
<accession>A0A7D7NB81</accession>
<dbReference type="InterPro" id="IPR017941">
    <property type="entry name" value="Rieske_2Fe-2S"/>
</dbReference>
<evidence type="ECO:0000256" key="20">
    <source>
        <dbReference type="RuleBase" id="RU004494"/>
    </source>
</evidence>
<keyword evidence="18" id="KW-1015">Disulfide bond</keyword>
<name>A0A7D7NB81_9NEIS</name>
<comment type="subunit">
    <text evidence="4 21">The main subunits of complex b-c1 are: cytochrome b, cytochrome c1 and the Rieske protein.</text>
</comment>
<evidence type="ECO:0000256" key="19">
    <source>
        <dbReference type="ARBA" id="ARBA00029351"/>
    </source>
</evidence>
<evidence type="ECO:0000256" key="5">
    <source>
        <dbReference type="ARBA" id="ARBA00012951"/>
    </source>
</evidence>
<evidence type="ECO:0000256" key="3">
    <source>
        <dbReference type="ARBA" id="ARBA00010651"/>
    </source>
</evidence>
<dbReference type="SUPFAM" id="SSF50022">
    <property type="entry name" value="ISP domain"/>
    <property type="match status" value="1"/>
</dbReference>
<dbReference type="GO" id="GO:0046872">
    <property type="term" value="F:metal ion binding"/>
    <property type="evidence" value="ECO:0007669"/>
    <property type="project" value="UniProtKB-KW"/>
</dbReference>
<evidence type="ECO:0000313" key="24">
    <source>
        <dbReference type="Proteomes" id="UP000514752"/>
    </source>
</evidence>
<protein>
    <recommendedName>
        <fullName evidence="6 20">Ubiquinol-cytochrome c reductase iron-sulfur subunit</fullName>
        <ecNumber evidence="5 20">7.1.1.8</ecNumber>
    </recommendedName>
</protein>
<dbReference type="PRINTS" id="PR00162">
    <property type="entry name" value="RIESKE"/>
</dbReference>
<dbReference type="Gene3D" id="2.102.10.10">
    <property type="entry name" value="Rieske [2Fe-2S] iron-sulphur domain"/>
    <property type="match status" value="1"/>
</dbReference>
<comment type="subcellular location">
    <subcellularLocation>
        <location evidence="2">Cell membrane</location>
        <topology evidence="2">Single-pass membrane protein</topology>
    </subcellularLocation>
</comment>
<keyword evidence="10" id="KW-0001">2Fe-2S</keyword>
<evidence type="ECO:0000256" key="17">
    <source>
        <dbReference type="ARBA" id="ARBA00023136"/>
    </source>
</evidence>
<dbReference type="PROSITE" id="PS51318">
    <property type="entry name" value="TAT"/>
    <property type="match status" value="1"/>
</dbReference>
<keyword evidence="7 20" id="KW-0813">Transport</keyword>
<organism evidence="23 24">
    <name type="scientific">Neisseria shayeganii</name>
    <dbReference type="NCBI Taxonomy" id="607712"/>
    <lineage>
        <taxon>Bacteria</taxon>
        <taxon>Pseudomonadati</taxon>
        <taxon>Pseudomonadota</taxon>
        <taxon>Betaproteobacteria</taxon>
        <taxon>Neisseriales</taxon>
        <taxon>Neisseriaceae</taxon>
        <taxon>Neisseria</taxon>
    </lineage>
</organism>
<evidence type="ECO:0000256" key="21">
    <source>
        <dbReference type="RuleBase" id="RU004497"/>
    </source>
</evidence>
<evidence type="ECO:0000256" key="16">
    <source>
        <dbReference type="ARBA" id="ARBA00023014"/>
    </source>
</evidence>
<evidence type="ECO:0000256" key="14">
    <source>
        <dbReference type="ARBA" id="ARBA00022989"/>
    </source>
</evidence>
<reference evidence="23 24" key="1">
    <citation type="submission" date="2020-07" db="EMBL/GenBank/DDBJ databases">
        <title>Genomic diversity of species in the Neisseriaceae family.</title>
        <authorList>
            <person name="Vincent A.T."/>
            <person name="Bernet E."/>
            <person name="Veyrier F.J."/>
        </authorList>
    </citation>
    <scope>NUCLEOTIDE SEQUENCE [LARGE SCALE GENOMIC DNA]</scope>
    <source>
        <strain evidence="23 24">DSM 22244</strain>
    </source>
</reference>
<gene>
    <name evidence="23" type="primary">petA</name>
    <name evidence="23" type="ORF">H3L94_09835</name>
</gene>
<evidence type="ECO:0000256" key="1">
    <source>
        <dbReference type="ARBA" id="ARBA00002444"/>
    </source>
</evidence>
<dbReference type="Proteomes" id="UP000514752">
    <property type="component" value="Chromosome"/>
</dbReference>
<evidence type="ECO:0000256" key="18">
    <source>
        <dbReference type="ARBA" id="ARBA00023157"/>
    </source>
</evidence>
<evidence type="ECO:0000256" key="12">
    <source>
        <dbReference type="ARBA" id="ARBA00022967"/>
    </source>
</evidence>
<evidence type="ECO:0000256" key="6">
    <source>
        <dbReference type="ARBA" id="ARBA00019816"/>
    </source>
</evidence>
<keyword evidence="12" id="KW-1278">Translocase</keyword>
<dbReference type="AlphaFoldDB" id="A0A7D7NB81"/>
<proteinExistence type="inferred from homology"/>
<dbReference type="EMBL" id="CP059567">
    <property type="protein sequence ID" value="QMT40136.1"/>
    <property type="molecule type" value="Genomic_DNA"/>
</dbReference>
<evidence type="ECO:0000256" key="7">
    <source>
        <dbReference type="ARBA" id="ARBA00022448"/>
    </source>
</evidence>
<dbReference type="InterPro" id="IPR006311">
    <property type="entry name" value="TAT_signal"/>
</dbReference>
<dbReference type="InterPro" id="IPR036922">
    <property type="entry name" value="Rieske_2Fe-2S_sf"/>
</dbReference>
<evidence type="ECO:0000256" key="4">
    <source>
        <dbReference type="ARBA" id="ARBA00011649"/>
    </source>
</evidence>
<dbReference type="GO" id="GO:0005886">
    <property type="term" value="C:plasma membrane"/>
    <property type="evidence" value="ECO:0007669"/>
    <property type="project" value="UniProtKB-SubCell"/>
</dbReference>
<feature type="domain" description="Rieske" evidence="22">
    <location>
        <begin position="90"/>
        <end position="192"/>
    </location>
</feature>
<dbReference type="GO" id="GO:0051537">
    <property type="term" value="F:2 iron, 2 sulfur cluster binding"/>
    <property type="evidence" value="ECO:0007669"/>
    <property type="project" value="UniProtKB-KW"/>
</dbReference>
<evidence type="ECO:0000256" key="13">
    <source>
        <dbReference type="ARBA" id="ARBA00022982"/>
    </source>
</evidence>
<keyword evidence="8" id="KW-1003">Cell membrane</keyword>
<keyword evidence="14" id="KW-1133">Transmembrane helix</keyword>
<keyword evidence="15" id="KW-0408">Iron</keyword>
<dbReference type="PANTHER" id="PTHR10134">
    <property type="entry name" value="CYTOCHROME B-C1 COMPLEX SUBUNIT RIESKE, MITOCHONDRIAL"/>
    <property type="match status" value="1"/>
</dbReference>
<evidence type="ECO:0000256" key="15">
    <source>
        <dbReference type="ARBA" id="ARBA00023004"/>
    </source>
</evidence>
<sequence>MDNQEINQGRRRFLTLATAGAGAAAGLGVASPFVLSFFPSEKAKAAGAPVEIDISKIEAGQLVTAEWRGKPIWVLNRTEQQLKDLPSLDGQLVDPDSTAADNQPEYCKNPARAIEGKEKIWVAIGICTHLGCSPTFRPDLGPADLGADWKGGFFCPCHGSKFDLAGRVYKGVPAPTNLVIPPYKYLSETTILVGED</sequence>
<comment type="miscellaneous">
    <text evidence="20">The Rieske protein is a high potential 2Fe-2S protein.</text>
</comment>
<dbReference type="EC" id="7.1.1.8" evidence="5 20"/>
<comment type="similarity">
    <text evidence="3">Belongs to the Rieske iron-sulfur protein family.</text>
</comment>
<comment type="catalytic activity">
    <reaction evidence="19 20">
        <text>a quinol + 2 Fe(III)-[cytochrome c](out) = a quinone + 2 Fe(II)-[cytochrome c](out) + 2 H(+)(out)</text>
        <dbReference type="Rhea" id="RHEA:11484"/>
        <dbReference type="Rhea" id="RHEA-COMP:10350"/>
        <dbReference type="Rhea" id="RHEA-COMP:14399"/>
        <dbReference type="ChEBI" id="CHEBI:15378"/>
        <dbReference type="ChEBI" id="CHEBI:24646"/>
        <dbReference type="ChEBI" id="CHEBI:29033"/>
        <dbReference type="ChEBI" id="CHEBI:29034"/>
        <dbReference type="ChEBI" id="CHEBI:132124"/>
        <dbReference type="EC" id="7.1.1.8"/>
    </reaction>
</comment>
<dbReference type="Gene3D" id="1.20.5.510">
    <property type="entry name" value="Single helix bin"/>
    <property type="match status" value="1"/>
</dbReference>
<dbReference type="InterPro" id="IPR019470">
    <property type="entry name" value="Ubiq_cytC_Rdtase_Fe-S_su_TAT"/>
</dbReference>
<dbReference type="InterPro" id="IPR014349">
    <property type="entry name" value="Rieske_Fe-S_prot"/>
</dbReference>
<evidence type="ECO:0000256" key="8">
    <source>
        <dbReference type="ARBA" id="ARBA00022475"/>
    </source>
</evidence>
<dbReference type="Pfam" id="PF10399">
    <property type="entry name" value="UCR_Fe-S_N"/>
    <property type="match status" value="1"/>
</dbReference>
<dbReference type="GO" id="GO:0008121">
    <property type="term" value="F:quinol-cytochrome-c reductase activity"/>
    <property type="evidence" value="ECO:0007669"/>
    <property type="project" value="UniProtKB-EC"/>
</dbReference>
<keyword evidence="11" id="KW-0479">Metal-binding</keyword>